<gene>
    <name evidence="3" type="ORF">EK0264_03185</name>
</gene>
<dbReference type="GO" id="GO:0016787">
    <property type="term" value="F:hydrolase activity"/>
    <property type="evidence" value="ECO:0007669"/>
    <property type="project" value="UniProtKB-KW"/>
</dbReference>
<keyword evidence="3" id="KW-0378">Hydrolase</keyword>
<dbReference type="InterPro" id="IPR051049">
    <property type="entry name" value="Dienelactone_hydrolase-like"/>
</dbReference>
<proteinExistence type="predicted"/>
<evidence type="ECO:0000313" key="3">
    <source>
        <dbReference type="EMBL" id="QHB99385.1"/>
    </source>
</evidence>
<protein>
    <submittedName>
        <fullName evidence="3">Dienelactone hydrolase family protein</fullName>
    </submittedName>
</protein>
<dbReference type="InParanoid" id="A0A7L4YJG3"/>
<dbReference type="AlphaFoldDB" id="A0A7L4YJG3"/>
<dbReference type="FunCoup" id="A0A7L4YJG3">
    <property type="interactions" value="198"/>
</dbReference>
<dbReference type="PANTHER" id="PTHR46623">
    <property type="entry name" value="CARBOXYMETHYLENEBUTENOLIDASE-RELATED"/>
    <property type="match status" value="1"/>
</dbReference>
<reference evidence="3 4" key="1">
    <citation type="journal article" date="2018" name="Int. J. Syst. Evol. Microbiol.">
        <title>Epidermidibacterium keratini gen. nov., sp. nov., a member of the family Sporichthyaceae, isolated from keratin epidermis.</title>
        <authorList>
            <person name="Lee D.G."/>
            <person name="Trujillo M.E."/>
            <person name="Kang S."/>
            <person name="Nam J.J."/>
            <person name="Kim Y.J."/>
        </authorList>
    </citation>
    <scope>NUCLEOTIDE SEQUENCE [LARGE SCALE GENOMIC DNA]</scope>
    <source>
        <strain evidence="3 4">EPI-7</strain>
    </source>
</reference>
<dbReference type="InterPro" id="IPR029058">
    <property type="entry name" value="AB_hydrolase_fold"/>
</dbReference>
<evidence type="ECO:0000259" key="2">
    <source>
        <dbReference type="Pfam" id="PF01738"/>
    </source>
</evidence>
<dbReference type="PANTHER" id="PTHR46623:SF6">
    <property type="entry name" value="ALPHA_BETA-HYDROLASES SUPERFAMILY PROTEIN"/>
    <property type="match status" value="1"/>
</dbReference>
<dbReference type="SUPFAM" id="SSF53474">
    <property type="entry name" value="alpha/beta-Hydrolases"/>
    <property type="match status" value="1"/>
</dbReference>
<sequence length="245" mass="26358">MCFAPDATPPPLPSGKSPLTGSDITVASTDGTKVPAYHVIPEEPNGRGVVVLPDIRGLYPFYKNLAGSFAAEGFEAIVLDYFARSDAPAERGPDFDPWPYVKATEVEQVQADINAAKSQLQASDVYAVGFCFGGGHAFALAAAALGFSGVVGFYGRPYSENPFYPSAIELTDRMSCPVLGLFGGGDNSIPADIVEQFDRELTDSKVPHDLHTYPGAPHSFFDRSAPEWEEACADAWRRTLDFLRA</sequence>
<dbReference type="Gene3D" id="3.40.50.1820">
    <property type="entry name" value="alpha/beta hydrolase"/>
    <property type="match status" value="1"/>
</dbReference>
<name>A0A7L4YJG3_9ACTN</name>
<dbReference type="InterPro" id="IPR002925">
    <property type="entry name" value="Dienelactn_hydro"/>
</dbReference>
<keyword evidence="4" id="KW-1185">Reference proteome</keyword>
<evidence type="ECO:0000313" key="4">
    <source>
        <dbReference type="Proteomes" id="UP000463857"/>
    </source>
</evidence>
<dbReference type="OrthoDB" id="188362at2"/>
<evidence type="ECO:0000256" key="1">
    <source>
        <dbReference type="SAM" id="MobiDB-lite"/>
    </source>
</evidence>
<feature type="domain" description="Dienelactone hydrolase" evidence="2">
    <location>
        <begin position="35"/>
        <end position="244"/>
    </location>
</feature>
<organism evidence="3 4">
    <name type="scientific">Epidermidibacterium keratini</name>
    <dbReference type="NCBI Taxonomy" id="1891644"/>
    <lineage>
        <taxon>Bacteria</taxon>
        <taxon>Bacillati</taxon>
        <taxon>Actinomycetota</taxon>
        <taxon>Actinomycetes</taxon>
        <taxon>Sporichthyales</taxon>
        <taxon>Sporichthyaceae</taxon>
        <taxon>Epidermidibacterium</taxon>
    </lineage>
</organism>
<dbReference type="KEGG" id="eke:EK0264_03185"/>
<dbReference type="Proteomes" id="UP000463857">
    <property type="component" value="Chromosome"/>
</dbReference>
<dbReference type="EMBL" id="CP047156">
    <property type="protein sequence ID" value="QHB99385.1"/>
    <property type="molecule type" value="Genomic_DNA"/>
</dbReference>
<accession>A0A7L4YJG3</accession>
<feature type="region of interest" description="Disordered" evidence="1">
    <location>
        <begin position="1"/>
        <end position="21"/>
    </location>
</feature>
<dbReference type="RefSeq" id="WP_159542812.1">
    <property type="nucleotide sequence ID" value="NZ_CP047156.1"/>
</dbReference>
<dbReference type="Pfam" id="PF01738">
    <property type="entry name" value="DLH"/>
    <property type="match status" value="1"/>
</dbReference>